<feature type="region of interest" description="Disordered" evidence="1">
    <location>
        <begin position="492"/>
        <end position="511"/>
    </location>
</feature>
<gene>
    <name evidence="3" type="ORF">FEN17_00300</name>
</gene>
<comment type="caution">
    <text evidence="3">The sequence shown here is derived from an EMBL/GenBank/DDBJ whole genome shotgun (WGS) entry which is preliminary data.</text>
</comment>
<dbReference type="AlphaFoldDB" id="A0A5R9L0T0"/>
<dbReference type="RefSeq" id="WP_138363332.1">
    <property type="nucleotide sequence ID" value="NZ_VCEJ01000002.1"/>
</dbReference>
<evidence type="ECO:0000313" key="3">
    <source>
        <dbReference type="EMBL" id="TLV02123.1"/>
    </source>
</evidence>
<feature type="chain" id="PRO_5024425585" description="Ig-like domain-containing protein" evidence="2">
    <location>
        <begin position="23"/>
        <end position="511"/>
    </location>
</feature>
<proteinExistence type="predicted"/>
<evidence type="ECO:0000256" key="1">
    <source>
        <dbReference type="SAM" id="MobiDB-lite"/>
    </source>
</evidence>
<sequence length="511" mass="54517">MKAILKTIIIICIIISSCTVKAQSIKPTDGANTCKYCLPQGWVRPNTSNFDPGISDMIHWGGDPFEPWTPAPQGPIPSGLNNFLSVYHSPIVNETCHTTMTGLTPGVTYYLRYNVMTTKTATTNYAIRGAVLVSNGGDAYQKTEFTPNVNTDKWIENILVFKATSPTARLTVAADGGSGGYVNFDIGFNALRSCYSGTEQVKLSANSLTSKCLNTFVNLNSLVTSQTPSGASLVWFTNAEHTGSPYGLPNAAAAGTYYAFYYDAIMECYNTSSSNAKVVVSPKLVEVNATTLFVSCISKSGDLNSVLTSAPPNGAVVRWFDNSSHSGNLVSDPTKAGPGDYYAFYYYSVNNCYNTDNSIAKVTVSLDPSCADLTPTIDIDNLGFNENVERDFVVNIYEVGGASTIGNITFRLSKLKAFDILYPTTSGTSNVFGETLNENSKWTFSENANFVTAVLSSGIAGSGKSTVGFSLKRKAGQAKGLVQNITTTIVSGSGGETNATNNQSITNVATN</sequence>
<evidence type="ECO:0008006" key="5">
    <source>
        <dbReference type="Google" id="ProtNLM"/>
    </source>
</evidence>
<organism evidence="3 4">
    <name type="scientific">Dyadobacter luticola</name>
    <dbReference type="NCBI Taxonomy" id="1979387"/>
    <lineage>
        <taxon>Bacteria</taxon>
        <taxon>Pseudomonadati</taxon>
        <taxon>Bacteroidota</taxon>
        <taxon>Cytophagia</taxon>
        <taxon>Cytophagales</taxon>
        <taxon>Spirosomataceae</taxon>
        <taxon>Dyadobacter</taxon>
    </lineage>
</organism>
<dbReference type="EMBL" id="VCEJ01000002">
    <property type="protein sequence ID" value="TLV02123.1"/>
    <property type="molecule type" value="Genomic_DNA"/>
</dbReference>
<reference evidence="3 4" key="1">
    <citation type="submission" date="2019-05" db="EMBL/GenBank/DDBJ databases">
        <authorList>
            <person name="Qu J.-H."/>
        </authorList>
    </citation>
    <scope>NUCLEOTIDE SEQUENCE [LARGE SCALE GENOMIC DNA]</scope>
    <source>
        <strain evidence="3 4">T17</strain>
    </source>
</reference>
<dbReference type="Gene3D" id="2.60.120.260">
    <property type="entry name" value="Galactose-binding domain-like"/>
    <property type="match status" value="1"/>
</dbReference>
<accession>A0A5R9L0T0</accession>
<feature type="signal peptide" evidence="2">
    <location>
        <begin position="1"/>
        <end position="22"/>
    </location>
</feature>
<evidence type="ECO:0000256" key="2">
    <source>
        <dbReference type="SAM" id="SignalP"/>
    </source>
</evidence>
<dbReference type="OrthoDB" id="951012at2"/>
<dbReference type="PROSITE" id="PS51257">
    <property type="entry name" value="PROKAR_LIPOPROTEIN"/>
    <property type="match status" value="1"/>
</dbReference>
<dbReference type="Proteomes" id="UP000306402">
    <property type="component" value="Unassembled WGS sequence"/>
</dbReference>
<evidence type="ECO:0000313" key="4">
    <source>
        <dbReference type="Proteomes" id="UP000306402"/>
    </source>
</evidence>
<keyword evidence="4" id="KW-1185">Reference proteome</keyword>
<keyword evidence="2" id="KW-0732">Signal</keyword>
<protein>
    <recommendedName>
        <fullName evidence="5">Ig-like domain-containing protein</fullName>
    </recommendedName>
</protein>
<name>A0A5R9L0T0_9BACT</name>